<sequence>MKCGSLGWKWTLETIQSISWNLGDDSSVSVWDDDCVRGFKLKLFPTHLPFHLPQFRLFFKKYSLNFLLFPGLSRAQRFRSKRSIACLPFPSTLHCFPKSPFFWFIKISKCHSFLFLPEDQNHFEQGSAVTICSSGRPQSSSGSPKRDLPGGHAFLSPPIPEPSSISKEREMDAPYKDDKEDQQAPNSPAVGWTGMIEQQYRRIKENAEAYPYVWVPTLLCTGGLASGLPTDLGSSAGQRTEFELFKIGSVILSNRRSQQALWQLKRLHHPRLLIKAANSMHRLL</sequence>
<dbReference type="EMBL" id="CM046395">
    <property type="protein sequence ID" value="KAI8543431.1"/>
    <property type="molecule type" value="Genomic_DNA"/>
</dbReference>
<organism evidence="1 2">
    <name type="scientific">Rhododendron molle</name>
    <name type="common">Chinese azalea</name>
    <name type="synonym">Azalea mollis</name>
    <dbReference type="NCBI Taxonomy" id="49168"/>
    <lineage>
        <taxon>Eukaryota</taxon>
        <taxon>Viridiplantae</taxon>
        <taxon>Streptophyta</taxon>
        <taxon>Embryophyta</taxon>
        <taxon>Tracheophyta</taxon>
        <taxon>Spermatophyta</taxon>
        <taxon>Magnoliopsida</taxon>
        <taxon>eudicotyledons</taxon>
        <taxon>Gunneridae</taxon>
        <taxon>Pentapetalae</taxon>
        <taxon>asterids</taxon>
        <taxon>Ericales</taxon>
        <taxon>Ericaceae</taxon>
        <taxon>Ericoideae</taxon>
        <taxon>Rhodoreae</taxon>
        <taxon>Rhododendron</taxon>
    </lineage>
</organism>
<evidence type="ECO:0000313" key="2">
    <source>
        <dbReference type="Proteomes" id="UP001062846"/>
    </source>
</evidence>
<dbReference type="Proteomes" id="UP001062846">
    <property type="component" value="Chromosome 8"/>
</dbReference>
<gene>
    <name evidence="1" type="ORF">RHMOL_Rhmol08G0217300</name>
</gene>
<protein>
    <submittedName>
        <fullName evidence="1">Uncharacterized protein</fullName>
    </submittedName>
</protein>
<keyword evidence="2" id="KW-1185">Reference proteome</keyword>
<accession>A0ACC0MQX1</accession>
<proteinExistence type="predicted"/>
<evidence type="ECO:0000313" key="1">
    <source>
        <dbReference type="EMBL" id="KAI8543431.1"/>
    </source>
</evidence>
<reference evidence="1" key="1">
    <citation type="submission" date="2022-02" db="EMBL/GenBank/DDBJ databases">
        <title>Plant Genome Project.</title>
        <authorList>
            <person name="Zhang R.-G."/>
        </authorList>
    </citation>
    <scope>NUCLEOTIDE SEQUENCE</scope>
    <source>
        <strain evidence="1">AT1</strain>
    </source>
</reference>
<name>A0ACC0MQX1_RHOML</name>
<comment type="caution">
    <text evidence="1">The sequence shown here is derived from an EMBL/GenBank/DDBJ whole genome shotgun (WGS) entry which is preliminary data.</text>
</comment>